<keyword evidence="8" id="KW-0442">Lipid degradation</keyword>
<name>N8WX71_ACIGI</name>
<dbReference type="HOGENOM" id="CLU_2550612_0_0_6"/>
<accession>N8WX71</accession>
<keyword evidence="10" id="KW-0443">Lipid metabolism</keyword>
<reference evidence="16 17" key="1">
    <citation type="submission" date="2013-02" db="EMBL/GenBank/DDBJ databases">
        <title>The Genome Sequence of Acinetobacter guillouiae NIPH 991.</title>
        <authorList>
            <consortium name="The Broad Institute Genome Sequencing Platform"/>
            <consortium name="The Broad Institute Genome Sequencing Center for Infectious Disease"/>
            <person name="Cerqueira G."/>
            <person name="Feldgarden M."/>
            <person name="Courvalin P."/>
            <person name="Perichon B."/>
            <person name="Grillot-Courvalin C."/>
            <person name="Clermont D."/>
            <person name="Rocha E."/>
            <person name="Yoon E.-J."/>
            <person name="Nemec A."/>
            <person name="Walker B."/>
            <person name="Young S.K."/>
            <person name="Zeng Q."/>
            <person name="Gargeya S."/>
            <person name="Fitzgerald M."/>
            <person name="Haas B."/>
            <person name="Abouelleil A."/>
            <person name="Alvarado L."/>
            <person name="Arachchi H.M."/>
            <person name="Berlin A.M."/>
            <person name="Chapman S.B."/>
            <person name="Dewar J."/>
            <person name="Goldberg J."/>
            <person name="Griggs A."/>
            <person name="Gujja S."/>
            <person name="Hansen M."/>
            <person name="Howarth C."/>
            <person name="Imamovic A."/>
            <person name="Larimer J."/>
            <person name="McCowan C."/>
            <person name="Murphy C."/>
            <person name="Neiman D."/>
            <person name="Pearson M."/>
            <person name="Priest M."/>
            <person name="Roberts A."/>
            <person name="Saif S."/>
            <person name="Shea T."/>
            <person name="Sisk P."/>
            <person name="Sykes S."/>
            <person name="Wortman J."/>
            <person name="Nusbaum C."/>
            <person name="Birren B."/>
        </authorList>
    </citation>
    <scope>NUCLEOTIDE SEQUENCE [LARGE SCALE GENOMIC DNA]</scope>
    <source>
        <strain evidence="16 17">NIPH 991</strain>
    </source>
</reference>
<keyword evidence="17" id="KW-1185">Reference proteome</keyword>
<comment type="similarity">
    <text evidence="3">Belongs to the lipase chaperone family.</text>
</comment>
<evidence type="ECO:0000256" key="2">
    <source>
        <dbReference type="ARBA" id="ARBA00004383"/>
    </source>
</evidence>
<keyword evidence="5" id="KW-1003">Cell membrane</keyword>
<evidence type="ECO:0000256" key="10">
    <source>
        <dbReference type="ARBA" id="ARBA00023098"/>
    </source>
</evidence>
<keyword evidence="7" id="KW-0812">Transmembrane</keyword>
<organism evidence="16 17">
    <name type="scientific">Acinetobacter guillouiae NIPH 991</name>
    <dbReference type="NCBI Taxonomy" id="1217656"/>
    <lineage>
        <taxon>Bacteria</taxon>
        <taxon>Pseudomonadati</taxon>
        <taxon>Pseudomonadota</taxon>
        <taxon>Gammaproteobacteria</taxon>
        <taxon>Moraxellales</taxon>
        <taxon>Moraxellaceae</taxon>
        <taxon>Acinetobacter</taxon>
    </lineage>
</organism>
<evidence type="ECO:0000256" key="14">
    <source>
        <dbReference type="ARBA" id="ARBA00031542"/>
    </source>
</evidence>
<evidence type="ECO:0000256" key="4">
    <source>
        <dbReference type="ARBA" id="ARBA00019692"/>
    </source>
</evidence>
<evidence type="ECO:0000313" key="17">
    <source>
        <dbReference type="Proteomes" id="UP000013148"/>
    </source>
</evidence>
<dbReference type="GO" id="GO:0051082">
    <property type="term" value="F:unfolded protein binding"/>
    <property type="evidence" value="ECO:0007669"/>
    <property type="project" value="InterPro"/>
</dbReference>
<evidence type="ECO:0000256" key="12">
    <source>
        <dbReference type="ARBA" id="ARBA00023186"/>
    </source>
</evidence>
<dbReference type="SUPFAM" id="SSF158855">
    <property type="entry name" value="Lipase chaperone-like"/>
    <property type="match status" value="1"/>
</dbReference>
<protein>
    <recommendedName>
        <fullName evidence="4">Lipase chaperone</fullName>
    </recommendedName>
    <alternativeName>
        <fullName evidence="15">Lipase foldase</fullName>
    </alternativeName>
    <alternativeName>
        <fullName evidence="13">Lipase helper protein</fullName>
    </alternativeName>
    <alternativeName>
        <fullName evidence="14">Lipase modulator</fullName>
    </alternativeName>
</protein>
<comment type="function">
    <text evidence="1">May be involved in the folding of the extracellular lipase during its passage through the periplasm.</text>
</comment>
<dbReference type="GO" id="GO:0006457">
    <property type="term" value="P:protein folding"/>
    <property type="evidence" value="ECO:0007669"/>
    <property type="project" value="InterPro"/>
</dbReference>
<dbReference type="Pfam" id="PF03280">
    <property type="entry name" value="Lipase_chap"/>
    <property type="match status" value="1"/>
</dbReference>
<gene>
    <name evidence="16" type="ORF">F964_02495</name>
</gene>
<dbReference type="Proteomes" id="UP000013148">
    <property type="component" value="Unassembled WGS sequence"/>
</dbReference>
<dbReference type="GO" id="GO:0016042">
    <property type="term" value="P:lipid catabolic process"/>
    <property type="evidence" value="ECO:0007669"/>
    <property type="project" value="UniProtKB-KW"/>
</dbReference>
<dbReference type="AlphaFoldDB" id="N8WX71"/>
<dbReference type="PATRIC" id="fig|1217656.3.peg.2442"/>
<keyword evidence="11" id="KW-0472">Membrane</keyword>
<proteinExistence type="inferred from homology"/>
<evidence type="ECO:0000256" key="9">
    <source>
        <dbReference type="ARBA" id="ARBA00022989"/>
    </source>
</evidence>
<keyword evidence="6" id="KW-0997">Cell inner membrane</keyword>
<dbReference type="InterPro" id="IPR004961">
    <property type="entry name" value="Lipase_chaperone"/>
</dbReference>
<comment type="caution">
    <text evidence="16">The sequence shown here is derived from an EMBL/GenBank/DDBJ whole genome shotgun (WGS) entry which is preliminary data.</text>
</comment>
<evidence type="ECO:0000256" key="6">
    <source>
        <dbReference type="ARBA" id="ARBA00022519"/>
    </source>
</evidence>
<evidence type="ECO:0000256" key="1">
    <source>
        <dbReference type="ARBA" id="ARBA00003280"/>
    </source>
</evidence>
<evidence type="ECO:0000256" key="13">
    <source>
        <dbReference type="ARBA" id="ARBA00030948"/>
    </source>
</evidence>
<comment type="subcellular location">
    <subcellularLocation>
        <location evidence="2">Cell inner membrane</location>
        <topology evidence="2">Single-pass membrane protein</topology>
        <orientation evidence="2">Periplasmic side</orientation>
    </subcellularLocation>
</comment>
<evidence type="ECO:0000313" key="16">
    <source>
        <dbReference type="EMBL" id="ENV16747.1"/>
    </source>
</evidence>
<evidence type="ECO:0000256" key="7">
    <source>
        <dbReference type="ARBA" id="ARBA00022692"/>
    </source>
</evidence>
<evidence type="ECO:0000256" key="8">
    <source>
        <dbReference type="ARBA" id="ARBA00022963"/>
    </source>
</evidence>
<evidence type="ECO:0000256" key="11">
    <source>
        <dbReference type="ARBA" id="ARBA00023136"/>
    </source>
</evidence>
<evidence type="ECO:0000256" key="5">
    <source>
        <dbReference type="ARBA" id="ARBA00022475"/>
    </source>
</evidence>
<evidence type="ECO:0000256" key="3">
    <source>
        <dbReference type="ARBA" id="ARBA00010358"/>
    </source>
</evidence>
<evidence type="ECO:0000256" key="15">
    <source>
        <dbReference type="ARBA" id="ARBA00033028"/>
    </source>
</evidence>
<dbReference type="EMBL" id="APPJ01000011">
    <property type="protein sequence ID" value="ENV16747.1"/>
    <property type="molecule type" value="Genomic_DNA"/>
</dbReference>
<keyword evidence="9" id="KW-1133">Transmembrane helix</keyword>
<sequence length="82" mass="9873">MFGPEVTERMESVDKSRAQFKNQAEIYMQKRGEILQRDLNMLDQEKSIEALRKEIFSDRYDKRRIISLEKIYDTEKSLDILN</sequence>
<keyword evidence="12" id="KW-0143">Chaperone</keyword>
<dbReference type="GO" id="GO:0005886">
    <property type="term" value="C:plasma membrane"/>
    <property type="evidence" value="ECO:0007669"/>
    <property type="project" value="UniProtKB-SubCell"/>
</dbReference>